<sequence>MLIILFNYSLYDTLNSLLHIPYENGFFNMLYD</sequence>
<gene>
    <name evidence="1" type="ORF">SAR1273a</name>
</gene>
<dbReference type="Proteomes" id="UP000000596">
    <property type="component" value="Chromosome"/>
</dbReference>
<accession>A0A7U7ICS5</accession>
<evidence type="ECO:0000313" key="2">
    <source>
        <dbReference type="Proteomes" id="UP000000596"/>
    </source>
</evidence>
<dbReference type="KEGG" id="sar:SAR1273a"/>
<protein>
    <submittedName>
        <fullName evidence="1">Uncharacterized protein</fullName>
    </submittedName>
</protein>
<organism evidence="1 2">
    <name type="scientific">Staphylococcus aureus (strain MRSA252)</name>
    <dbReference type="NCBI Taxonomy" id="282458"/>
    <lineage>
        <taxon>Bacteria</taxon>
        <taxon>Bacillati</taxon>
        <taxon>Bacillota</taxon>
        <taxon>Bacilli</taxon>
        <taxon>Bacillales</taxon>
        <taxon>Staphylococcaceae</taxon>
        <taxon>Staphylococcus</taxon>
    </lineage>
</organism>
<reference evidence="1 2" key="1">
    <citation type="journal article" date="2004" name="Proc. Natl. Acad. Sci. U.S.A.">
        <title>Complete genomes of two clinical Staphylococcus aureus strains: evidence for the rapid evolution of virulence and drug resistance.</title>
        <authorList>
            <person name="Holden M.T.G."/>
            <person name="Feil E.J."/>
            <person name="Lindsay J.A."/>
            <person name="Peacock S.J."/>
            <person name="Day N.P.J."/>
            <person name="Enright M.C."/>
            <person name="Foster T.J."/>
            <person name="Moore C.E."/>
            <person name="Hurst L."/>
            <person name="Atkin R."/>
            <person name="Barron A."/>
            <person name="Bason N."/>
            <person name="Bentley S.D."/>
            <person name="Chillingworth C."/>
            <person name="Chillingworth T."/>
            <person name="Churcher C."/>
            <person name="Clark L."/>
            <person name="Corton C."/>
            <person name="Cronin A."/>
            <person name="Doggett J."/>
            <person name="Dowd L."/>
            <person name="Feltwell T."/>
            <person name="Hance Z."/>
            <person name="Harris B."/>
            <person name="Hauser H."/>
            <person name="Holroyd S."/>
            <person name="Jagels K."/>
            <person name="James K.D."/>
            <person name="Lennard N."/>
            <person name="Line A."/>
            <person name="Mayes R."/>
            <person name="Moule S."/>
            <person name="Mungall K."/>
            <person name="Ormond D."/>
            <person name="Quail M.A."/>
            <person name="Rabbinowitsch E."/>
            <person name="Rutherford K."/>
            <person name="Sanders M."/>
            <person name="Sharp S."/>
            <person name="Simmonds M."/>
            <person name="Stevens K."/>
            <person name="Whitehead S."/>
            <person name="Barrell B.G."/>
            <person name="Spratt B.G."/>
            <person name="Parkhill J."/>
        </authorList>
    </citation>
    <scope>NUCLEOTIDE SEQUENCE [LARGE SCALE GENOMIC DNA]</scope>
    <source>
        <strain evidence="1 2">MRSA252</strain>
    </source>
</reference>
<proteinExistence type="predicted"/>
<dbReference type="EMBL" id="BX571856">
    <property type="protein sequence ID" value="CAG40276.1"/>
    <property type="molecule type" value="Genomic_DNA"/>
</dbReference>
<name>A0A7U7ICS5_STAAR</name>
<evidence type="ECO:0000313" key="1">
    <source>
        <dbReference type="EMBL" id="CAG40276.1"/>
    </source>
</evidence>
<dbReference type="AlphaFoldDB" id="A0A7U7ICS5"/>